<dbReference type="GO" id="GO:0022904">
    <property type="term" value="P:respiratory electron transport chain"/>
    <property type="evidence" value="ECO:0007669"/>
    <property type="project" value="InterPro"/>
</dbReference>
<dbReference type="SUPFAM" id="SSF46626">
    <property type="entry name" value="Cytochrome c"/>
    <property type="match status" value="1"/>
</dbReference>
<evidence type="ECO:0000313" key="15">
    <source>
        <dbReference type="EMBL" id="HIW79642.1"/>
    </source>
</evidence>
<keyword evidence="9 12" id="KW-0472">Membrane</keyword>
<dbReference type="Gene3D" id="1.10.760.10">
    <property type="entry name" value="Cytochrome c-like domain"/>
    <property type="match status" value="1"/>
</dbReference>
<evidence type="ECO:0000256" key="6">
    <source>
        <dbReference type="ARBA" id="ARBA00022982"/>
    </source>
</evidence>
<feature type="transmembrane region" description="Helical" evidence="12">
    <location>
        <begin position="326"/>
        <end position="347"/>
    </location>
</feature>
<evidence type="ECO:0000256" key="10">
    <source>
        <dbReference type="PROSITE-ProRule" id="PRU00433"/>
    </source>
</evidence>
<evidence type="ECO:0000256" key="2">
    <source>
        <dbReference type="ARBA" id="ARBA00022448"/>
    </source>
</evidence>
<comment type="caution">
    <text evidence="15">The sequence shown here is derived from an EMBL/GenBank/DDBJ whole genome shotgun (WGS) entry which is preliminary data.</text>
</comment>
<dbReference type="Gene3D" id="1.20.810.10">
    <property type="entry name" value="Cytochrome Bc1 Complex, Chain C"/>
    <property type="match status" value="1"/>
</dbReference>
<dbReference type="Proteomes" id="UP000824264">
    <property type="component" value="Unassembled WGS sequence"/>
</dbReference>
<dbReference type="PROSITE" id="PS51002">
    <property type="entry name" value="CYTB_NTER"/>
    <property type="match status" value="1"/>
</dbReference>
<feature type="transmembrane region" description="Helical" evidence="12">
    <location>
        <begin position="80"/>
        <end position="101"/>
    </location>
</feature>
<dbReference type="InterPro" id="IPR005798">
    <property type="entry name" value="Cyt_b/b6_C"/>
</dbReference>
<evidence type="ECO:0000259" key="14">
    <source>
        <dbReference type="PROSITE" id="PS51007"/>
    </source>
</evidence>
<reference evidence="15" key="2">
    <citation type="submission" date="2021-04" db="EMBL/GenBank/DDBJ databases">
        <authorList>
            <person name="Gilroy R."/>
        </authorList>
    </citation>
    <scope>NUCLEOTIDE SEQUENCE</scope>
    <source>
        <strain evidence="15">ChiSxjej5B17-1746</strain>
    </source>
</reference>
<reference evidence="15" key="1">
    <citation type="journal article" date="2021" name="PeerJ">
        <title>Extensive microbial diversity within the chicken gut microbiome revealed by metagenomics and culture.</title>
        <authorList>
            <person name="Gilroy R."/>
            <person name="Ravi A."/>
            <person name="Getino M."/>
            <person name="Pursley I."/>
            <person name="Horton D.L."/>
            <person name="Alikhan N.F."/>
            <person name="Baker D."/>
            <person name="Gharbi K."/>
            <person name="Hall N."/>
            <person name="Watson M."/>
            <person name="Adriaenssens E.M."/>
            <person name="Foster-Nyarko E."/>
            <person name="Jarju S."/>
            <person name="Secka A."/>
            <person name="Antonio M."/>
            <person name="Oren A."/>
            <person name="Chaudhuri R.R."/>
            <person name="La Ragione R."/>
            <person name="Hildebrand F."/>
            <person name="Pallen M.J."/>
        </authorList>
    </citation>
    <scope>NUCLEOTIDE SEQUENCE</scope>
    <source>
        <strain evidence="15">ChiSxjej5B17-1746</strain>
    </source>
</reference>
<accession>A0A9D1R3W8</accession>
<dbReference type="GO" id="GO:0016491">
    <property type="term" value="F:oxidoreductase activity"/>
    <property type="evidence" value="ECO:0007669"/>
    <property type="project" value="InterPro"/>
</dbReference>
<dbReference type="InterPro" id="IPR027387">
    <property type="entry name" value="Cytb/b6-like_sf"/>
</dbReference>
<keyword evidence="5 10" id="KW-0479">Metal-binding</keyword>
<feature type="domain" description="Cytochrome c" evidence="14">
    <location>
        <begin position="365"/>
        <end position="447"/>
    </location>
</feature>
<feature type="domain" description="Cytochrome b/b6 N-terminal region profile" evidence="13">
    <location>
        <begin position="1"/>
        <end position="210"/>
    </location>
</feature>
<evidence type="ECO:0000256" key="5">
    <source>
        <dbReference type="ARBA" id="ARBA00022723"/>
    </source>
</evidence>
<protein>
    <submittedName>
        <fullName evidence="15">Cytochrome b N-terminal domain-containing protein</fullName>
    </submittedName>
</protein>
<dbReference type="GO" id="GO:0020037">
    <property type="term" value="F:heme binding"/>
    <property type="evidence" value="ECO:0007669"/>
    <property type="project" value="InterPro"/>
</dbReference>
<evidence type="ECO:0000256" key="1">
    <source>
        <dbReference type="ARBA" id="ARBA00004141"/>
    </source>
</evidence>
<evidence type="ECO:0000256" key="7">
    <source>
        <dbReference type="ARBA" id="ARBA00022989"/>
    </source>
</evidence>
<keyword evidence="2" id="KW-0813">Transport</keyword>
<dbReference type="GO" id="GO:0009055">
    <property type="term" value="F:electron transfer activity"/>
    <property type="evidence" value="ECO:0007669"/>
    <property type="project" value="InterPro"/>
</dbReference>
<feature type="compositionally biased region" description="Low complexity" evidence="11">
    <location>
        <begin position="464"/>
        <end position="480"/>
    </location>
</feature>
<dbReference type="InterPro" id="IPR036909">
    <property type="entry name" value="Cyt_c-like_dom_sf"/>
</dbReference>
<dbReference type="GO" id="GO:0016020">
    <property type="term" value="C:membrane"/>
    <property type="evidence" value="ECO:0007669"/>
    <property type="project" value="UniProtKB-SubCell"/>
</dbReference>
<keyword evidence="8 10" id="KW-0408">Iron</keyword>
<dbReference type="PROSITE" id="PS51007">
    <property type="entry name" value="CYTC"/>
    <property type="match status" value="1"/>
</dbReference>
<evidence type="ECO:0000256" key="11">
    <source>
        <dbReference type="SAM" id="MobiDB-lite"/>
    </source>
</evidence>
<dbReference type="GO" id="GO:0046872">
    <property type="term" value="F:metal ion binding"/>
    <property type="evidence" value="ECO:0007669"/>
    <property type="project" value="UniProtKB-KW"/>
</dbReference>
<evidence type="ECO:0000313" key="16">
    <source>
        <dbReference type="Proteomes" id="UP000824264"/>
    </source>
</evidence>
<name>A0A9D1R3W8_9BACT</name>
<sequence>MNIRSDLGWEKYLKPFLYKRLPDGTGWSAVLGTMCALTFMLLVVTGMILAFYYVPSPDKAWDSVQYISNEVPLGNIVRGLHHWSAGLMVLLVFCHLLVTYMHGSYAAPRQITWLTGVCLFLVTLGLGFTGYLLPWDMKAYWATVVGANIPSQYPGVGNYITRFILGGSDISGFTLTRFYSVHTLILPACLLLLMAVHIYLIRVHNLSDPRERLAGECLPPPSGVPYRFYPEHTNRTTLAFGCIFVGLLLLANYAPPHMEARAGTFIPDYLPRPEWYYMWLFQLLTFFSGSWEMIGSLILFGGGLVLLFGVPFFSESKLKGMGNRPVSVCIAATFVASIVYLTVMAYADAAPYNKVLVVPDKPMSAEARQGMFLYAERECAYCHNVLGKGGHRTGPDMSNMVKKGRDIQYLSDYIKDPTTIYASSAMPAYDLTPEQLKALSSFLLALDFRDAEPIEKPVSEILETSRAPQASTSAPTASGL</sequence>
<dbReference type="SUPFAM" id="SSF81342">
    <property type="entry name" value="Transmembrane di-heme cytochromes"/>
    <property type="match status" value="1"/>
</dbReference>
<feature type="transmembrane region" description="Helical" evidence="12">
    <location>
        <begin position="113"/>
        <end position="133"/>
    </location>
</feature>
<organism evidence="15 16">
    <name type="scientific">Candidatus Bilophila faecipullorum</name>
    <dbReference type="NCBI Taxonomy" id="2838482"/>
    <lineage>
        <taxon>Bacteria</taxon>
        <taxon>Pseudomonadati</taxon>
        <taxon>Thermodesulfobacteriota</taxon>
        <taxon>Desulfovibrionia</taxon>
        <taxon>Desulfovibrionales</taxon>
        <taxon>Desulfovibrionaceae</taxon>
        <taxon>Bilophila</taxon>
    </lineage>
</organism>
<dbReference type="AlphaFoldDB" id="A0A9D1R3W8"/>
<dbReference type="Pfam" id="PF00033">
    <property type="entry name" value="Cytochrome_B"/>
    <property type="match status" value="1"/>
</dbReference>
<dbReference type="InterPro" id="IPR016174">
    <property type="entry name" value="Di-haem_cyt_TM"/>
</dbReference>
<dbReference type="InterPro" id="IPR009056">
    <property type="entry name" value="Cyt_c-like_dom"/>
</dbReference>
<keyword evidence="3 10" id="KW-0349">Heme</keyword>
<feature type="transmembrane region" description="Helical" evidence="12">
    <location>
        <begin position="297"/>
        <end position="314"/>
    </location>
</feature>
<dbReference type="InterPro" id="IPR036150">
    <property type="entry name" value="Cyt_b/b6_C_sf"/>
</dbReference>
<evidence type="ECO:0000256" key="9">
    <source>
        <dbReference type="ARBA" id="ARBA00023136"/>
    </source>
</evidence>
<comment type="subcellular location">
    <subcellularLocation>
        <location evidence="1">Membrane</location>
        <topology evidence="1">Multi-pass membrane protein</topology>
    </subcellularLocation>
</comment>
<evidence type="ECO:0000256" key="4">
    <source>
        <dbReference type="ARBA" id="ARBA00022692"/>
    </source>
</evidence>
<gene>
    <name evidence="15" type="ORF">H9874_10950</name>
</gene>
<feature type="transmembrane region" description="Helical" evidence="12">
    <location>
        <begin position="181"/>
        <end position="201"/>
    </location>
</feature>
<dbReference type="Pfam" id="PF00032">
    <property type="entry name" value="Cytochrom_B_C"/>
    <property type="match status" value="1"/>
</dbReference>
<feature type="region of interest" description="Disordered" evidence="11">
    <location>
        <begin position="460"/>
        <end position="480"/>
    </location>
</feature>
<keyword evidence="4 12" id="KW-0812">Transmembrane</keyword>
<dbReference type="EMBL" id="DXGI01000407">
    <property type="protein sequence ID" value="HIW79642.1"/>
    <property type="molecule type" value="Genomic_DNA"/>
</dbReference>
<keyword evidence="6" id="KW-0249">Electron transport</keyword>
<dbReference type="SUPFAM" id="SSF81648">
    <property type="entry name" value="a domain/subunit of cytochrome bc1 complex (Ubiquinol-cytochrome c reductase)"/>
    <property type="match status" value="1"/>
</dbReference>
<evidence type="ECO:0000256" key="8">
    <source>
        <dbReference type="ARBA" id="ARBA00023004"/>
    </source>
</evidence>
<dbReference type="PANTHER" id="PTHR19271:SF16">
    <property type="entry name" value="CYTOCHROME B"/>
    <property type="match status" value="1"/>
</dbReference>
<evidence type="ECO:0000256" key="12">
    <source>
        <dbReference type="SAM" id="Phobius"/>
    </source>
</evidence>
<feature type="transmembrane region" description="Helical" evidence="12">
    <location>
        <begin position="236"/>
        <end position="254"/>
    </location>
</feature>
<dbReference type="InterPro" id="IPR005797">
    <property type="entry name" value="Cyt_b/b6_N"/>
</dbReference>
<keyword evidence="7 12" id="KW-1133">Transmembrane helix</keyword>
<proteinExistence type="predicted"/>
<dbReference type="PANTHER" id="PTHR19271">
    <property type="entry name" value="CYTOCHROME B"/>
    <property type="match status" value="1"/>
</dbReference>
<dbReference type="Pfam" id="PF00034">
    <property type="entry name" value="Cytochrom_C"/>
    <property type="match status" value="1"/>
</dbReference>
<feature type="transmembrane region" description="Helical" evidence="12">
    <location>
        <begin position="29"/>
        <end position="54"/>
    </location>
</feature>
<evidence type="ECO:0000259" key="13">
    <source>
        <dbReference type="PROSITE" id="PS51002"/>
    </source>
</evidence>
<evidence type="ECO:0000256" key="3">
    <source>
        <dbReference type="ARBA" id="ARBA00022617"/>
    </source>
</evidence>